<evidence type="ECO:0000313" key="1">
    <source>
        <dbReference type="EMBL" id="KAJ6375757.1"/>
    </source>
</evidence>
<comment type="caution">
    <text evidence="1">The sequence shown here is derived from an EMBL/GenBank/DDBJ whole genome shotgun (WGS) entry which is preliminary data.</text>
</comment>
<evidence type="ECO:0000313" key="2">
    <source>
        <dbReference type="Proteomes" id="UP001141253"/>
    </source>
</evidence>
<organism evidence="1 2">
    <name type="scientific">Salix suchowensis</name>
    <dbReference type="NCBI Taxonomy" id="1278906"/>
    <lineage>
        <taxon>Eukaryota</taxon>
        <taxon>Viridiplantae</taxon>
        <taxon>Streptophyta</taxon>
        <taxon>Embryophyta</taxon>
        <taxon>Tracheophyta</taxon>
        <taxon>Spermatophyta</taxon>
        <taxon>Magnoliopsida</taxon>
        <taxon>eudicotyledons</taxon>
        <taxon>Gunneridae</taxon>
        <taxon>Pentapetalae</taxon>
        <taxon>rosids</taxon>
        <taxon>fabids</taxon>
        <taxon>Malpighiales</taxon>
        <taxon>Salicaceae</taxon>
        <taxon>Saliceae</taxon>
        <taxon>Salix</taxon>
    </lineage>
</organism>
<keyword evidence="2" id="KW-1185">Reference proteome</keyword>
<gene>
    <name evidence="1" type="ORF">OIU77_000676</name>
</gene>
<reference evidence="1" key="1">
    <citation type="submission" date="2022-10" db="EMBL/GenBank/DDBJ databases">
        <authorList>
            <person name="Hyden B.L."/>
            <person name="Feng K."/>
            <person name="Yates T."/>
            <person name="Jawdy S."/>
            <person name="Smart L.B."/>
            <person name="Muchero W."/>
        </authorList>
    </citation>
    <scope>NUCLEOTIDE SEQUENCE</scope>
    <source>
        <tissue evidence="1">Shoot tip</tissue>
    </source>
</reference>
<protein>
    <submittedName>
        <fullName evidence="1">Uncharacterized protein</fullName>
    </submittedName>
</protein>
<proteinExistence type="predicted"/>
<reference evidence="1" key="2">
    <citation type="journal article" date="2023" name="Int. J. Mol. Sci.">
        <title>De Novo Assembly and Annotation of 11 Diverse Shrub Willow (Salix) Genomes Reveals Novel Gene Organization in Sex-Linked Regions.</title>
        <authorList>
            <person name="Hyden B."/>
            <person name="Feng K."/>
            <person name="Yates T.B."/>
            <person name="Jawdy S."/>
            <person name="Cereghino C."/>
            <person name="Smart L.B."/>
            <person name="Muchero W."/>
        </authorList>
    </citation>
    <scope>NUCLEOTIDE SEQUENCE</scope>
    <source>
        <tissue evidence="1">Shoot tip</tissue>
    </source>
</reference>
<accession>A0ABQ9B6Y6</accession>
<name>A0ABQ9B6Y6_9ROSI</name>
<dbReference type="EMBL" id="JAPFFI010000010">
    <property type="protein sequence ID" value="KAJ6375757.1"/>
    <property type="molecule type" value="Genomic_DNA"/>
</dbReference>
<dbReference type="Proteomes" id="UP001141253">
    <property type="component" value="Chromosome 12"/>
</dbReference>
<sequence>MARMFEYFVVCGLGPEMRTVDGNKGYHGMRVFYLSSLLDQYPPDNHSLYPPAPPQLPTCVLPAGLPHCFDGG</sequence>